<sequence>DKSLKWHFDVIEAHTLVHKEPSETQVQWKAAAAIAASEGLKPEVEADKTKLDILLEDMEQREHPNPKLRDLGVKQYKEKVELAKTSDGQESSTAFVGTVSGRLVPKSGEATGSSTDGRKKAPKRGATEAALEVNWATAMKQQKTAGRKAVASAAKICRVAHKHRGDCPNERREESTQAMRMVQDAEWAMRDAMKNLEDSEEDCHKLKDMVTKMNGSVAIFETLLFELVPDCKPDEKTTGEEKMEKAEEDQTENK</sequence>
<keyword evidence="1" id="KW-0175">Coiled coil</keyword>
<feature type="compositionally biased region" description="Basic and acidic residues" evidence="2">
    <location>
        <begin position="231"/>
        <end position="245"/>
    </location>
</feature>
<proteinExistence type="predicted"/>
<evidence type="ECO:0000313" key="5">
    <source>
        <dbReference type="Proteomes" id="UP001152797"/>
    </source>
</evidence>
<organism evidence="3">
    <name type="scientific">Cladocopium goreaui</name>
    <dbReference type="NCBI Taxonomy" id="2562237"/>
    <lineage>
        <taxon>Eukaryota</taxon>
        <taxon>Sar</taxon>
        <taxon>Alveolata</taxon>
        <taxon>Dinophyceae</taxon>
        <taxon>Suessiales</taxon>
        <taxon>Symbiodiniaceae</taxon>
        <taxon>Cladocopium</taxon>
    </lineage>
</organism>
<keyword evidence="5" id="KW-1185">Reference proteome</keyword>
<dbReference type="EMBL" id="CAMXCT020005329">
    <property type="protein sequence ID" value="CAL1165423.1"/>
    <property type="molecule type" value="Genomic_DNA"/>
</dbReference>
<comment type="caution">
    <text evidence="3">The sequence shown here is derived from an EMBL/GenBank/DDBJ whole genome shotgun (WGS) entry which is preliminary data.</text>
</comment>
<feature type="region of interest" description="Disordered" evidence="2">
    <location>
        <begin position="231"/>
        <end position="254"/>
    </location>
</feature>
<dbReference type="EMBL" id="CAMXCT010005329">
    <property type="protein sequence ID" value="CAI4012048.1"/>
    <property type="molecule type" value="Genomic_DNA"/>
</dbReference>
<feature type="coiled-coil region" evidence="1">
    <location>
        <begin position="182"/>
        <end position="209"/>
    </location>
</feature>
<reference evidence="3" key="1">
    <citation type="submission" date="2022-10" db="EMBL/GenBank/DDBJ databases">
        <authorList>
            <person name="Chen Y."/>
            <person name="Dougan E. K."/>
            <person name="Chan C."/>
            <person name="Rhodes N."/>
            <person name="Thang M."/>
        </authorList>
    </citation>
    <scope>NUCLEOTIDE SEQUENCE</scope>
</reference>
<reference evidence="4 5" key="2">
    <citation type="submission" date="2024-05" db="EMBL/GenBank/DDBJ databases">
        <authorList>
            <person name="Chen Y."/>
            <person name="Shah S."/>
            <person name="Dougan E. K."/>
            <person name="Thang M."/>
            <person name="Chan C."/>
        </authorList>
    </citation>
    <scope>NUCLEOTIDE SEQUENCE [LARGE SCALE GENOMIC DNA]</scope>
</reference>
<dbReference type="EMBL" id="CAMXCT030005329">
    <property type="protein sequence ID" value="CAL4799360.1"/>
    <property type="molecule type" value="Genomic_DNA"/>
</dbReference>
<protein>
    <submittedName>
        <fullName evidence="3">Uncharacterized protein</fullName>
    </submittedName>
</protein>
<evidence type="ECO:0000313" key="4">
    <source>
        <dbReference type="EMBL" id="CAL4799360.1"/>
    </source>
</evidence>
<evidence type="ECO:0000313" key="3">
    <source>
        <dbReference type="EMBL" id="CAI4012048.1"/>
    </source>
</evidence>
<gene>
    <name evidence="3" type="ORF">C1SCF055_LOCUS37150</name>
</gene>
<accession>A0A9P1DNT9</accession>
<evidence type="ECO:0000256" key="2">
    <source>
        <dbReference type="SAM" id="MobiDB-lite"/>
    </source>
</evidence>
<dbReference type="Proteomes" id="UP001152797">
    <property type="component" value="Unassembled WGS sequence"/>
</dbReference>
<dbReference type="AlphaFoldDB" id="A0A9P1DNT9"/>
<name>A0A9P1DNT9_9DINO</name>
<feature type="non-terminal residue" evidence="3">
    <location>
        <position position="1"/>
    </location>
</feature>
<feature type="region of interest" description="Disordered" evidence="2">
    <location>
        <begin position="102"/>
        <end position="126"/>
    </location>
</feature>
<evidence type="ECO:0000256" key="1">
    <source>
        <dbReference type="SAM" id="Coils"/>
    </source>
</evidence>